<protein>
    <submittedName>
        <fullName evidence="1">Uncharacterized protein</fullName>
    </submittedName>
</protein>
<dbReference type="Proteomes" id="UP000248863">
    <property type="component" value="Unassembled WGS sequence"/>
</dbReference>
<name>A0A327KS02_9BRAD</name>
<proteinExistence type="predicted"/>
<gene>
    <name evidence="1" type="ORF">CH338_05350</name>
</gene>
<sequence length="189" mass="20730">MSDVLKWIRDPDAVAAATADQIREKAQDAQAAKRVAEDQIVELGRMREALLLDADDDKIFALDREIQTHSLMIERLEVVTPLVEQALAARVAADALAARRKARFAYLDALVAYAAAYAEFTAHGRRIRDAWTASQRHLDGIDSPPIASDEFAAPILNSNIACLEAELVKAELAEAKSSKPPKKREKANA</sequence>
<comment type="caution">
    <text evidence="1">The sequence shown here is derived from an EMBL/GenBank/DDBJ whole genome shotgun (WGS) entry which is preliminary data.</text>
</comment>
<reference evidence="1 2" key="1">
    <citation type="submission" date="2017-07" db="EMBL/GenBank/DDBJ databases">
        <title>Draft Genome Sequences of Select Purple Nonsulfur Bacteria.</title>
        <authorList>
            <person name="Lasarre B."/>
            <person name="Mckinlay J.B."/>
        </authorList>
    </citation>
    <scope>NUCLEOTIDE SEQUENCE [LARGE SCALE GENOMIC DNA]</scope>
    <source>
        <strain evidence="1 2">DSM 11907</strain>
    </source>
</reference>
<accession>A0A327KS02</accession>
<keyword evidence="2" id="KW-1185">Reference proteome</keyword>
<evidence type="ECO:0000313" key="2">
    <source>
        <dbReference type="Proteomes" id="UP000248863"/>
    </source>
</evidence>
<dbReference type="RefSeq" id="WP_111356092.1">
    <property type="nucleotide sequence ID" value="NZ_NHSK01000156.1"/>
</dbReference>
<organism evidence="1 2">
    <name type="scientific">Rhodoplanes elegans</name>
    <dbReference type="NCBI Taxonomy" id="29408"/>
    <lineage>
        <taxon>Bacteria</taxon>
        <taxon>Pseudomonadati</taxon>
        <taxon>Pseudomonadota</taxon>
        <taxon>Alphaproteobacteria</taxon>
        <taxon>Hyphomicrobiales</taxon>
        <taxon>Nitrobacteraceae</taxon>
        <taxon>Rhodoplanes</taxon>
    </lineage>
</organism>
<dbReference type="EMBL" id="NPEU01000034">
    <property type="protein sequence ID" value="RAI40714.1"/>
    <property type="molecule type" value="Genomic_DNA"/>
</dbReference>
<dbReference type="AlphaFoldDB" id="A0A327KS02"/>
<evidence type="ECO:0000313" key="1">
    <source>
        <dbReference type="EMBL" id="RAI40714.1"/>
    </source>
</evidence>